<evidence type="ECO:0000313" key="2">
    <source>
        <dbReference type="Proteomes" id="UP000031549"/>
    </source>
</evidence>
<accession>A0A846HHU8</accession>
<name>A0A846HHU8_9CYAN</name>
<dbReference type="RefSeq" id="WP_039748296.1">
    <property type="nucleotide sequence ID" value="NZ_JTCM02000143.1"/>
</dbReference>
<protein>
    <submittedName>
        <fullName evidence="1">Uncharacterized protein</fullName>
    </submittedName>
</protein>
<dbReference type="AlphaFoldDB" id="A0A846HHU8"/>
<organism evidence="1 2">
    <name type="scientific">Hassallia byssoidea VB512170</name>
    <dbReference type="NCBI Taxonomy" id="1304833"/>
    <lineage>
        <taxon>Bacteria</taxon>
        <taxon>Bacillati</taxon>
        <taxon>Cyanobacteriota</taxon>
        <taxon>Cyanophyceae</taxon>
        <taxon>Nostocales</taxon>
        <taxon>Tolypothrichaceae</taxon>
        <taxon>Hassallia</taxon>
    </lineage>
</organism>
<dbReference type="EMBL" id="JTCM02000143">
    <property type="protein sequence ID" value="NEU76955.1"/>
    <property type="molecule type" value="Genomic_DNA"/>
</dbReference>
<dbReference type="Proteomes" id="UP000031549">
    <property type="component" value="Unassembled WGS sequence"/>
</dbReference>
<sequence>MPIFNPSESVISTFVVIKAENVNIGQASVNSTVEEVIQENHDRRGLTITNTHSSNVYFDVYEGILDATNYMFMLKPNGIYEMPTAGAIYTGAFYARAVSGNGEIIYREFTS</sequence>
<evidence type="ECO:0000313" key="1">
    <source>
        <dbReference type="EMBL" id="NEU76955.1"/>
    </source>
</evidence>
<reference evidence="1 2" key="1">
    <citation type="journal article" date="2015" name="Genome Announc.">
        <title>Draft Genome Sequence of Cyanobacterium Hassallia byssoidea Strain VB512170, Isolated from Monuments in India.</title>
        <authorList>
            <person name="Singh D."/>
            <person name="Chandrababunaidu M.M."/>
            <person name="Panda A."/>
            <person name="Sen D."/>
            <person name="Bhattacharyya S."/>
            <person name="Adhikary S.P."/>
            <person name="Tripathy S."/>
        </authorList>
    </citation>
    <scope>NUCLEOTIDE SEQUENCE [LARGE SCALE GENOMIC DNA]</scope>
    <source>
        <strain evidence="1 2">VB512170</strain>
    </source>
</reference>
<comment type="caution">
    <text evidence="1">The sequence shown here is derived from an EMBL/GenBank/DDBJ whole genome shotgun (WGS) entry which is preliminary data.</text>
</comment>
<keyword evidence="2" id="KW-1185">Reference proteome</keyword>
<proteinExistence type="predicted"/>
<gene>
    <name evidence="1" type="ORF">PI95_031780</name>
</gene>